<reference evidence="1 2" key="1">
    <citation type="submission" date="2016-01" db="EMBL/GenBank/DDBJ databases">
        <title>Draft Genome Sequences of Seven Thermophilic Sporeformers Isolated from Foods.</title>
        <authorList>
            <person name="Berendsen E.M."/>
            <person name="Wells-Bennik M.H."/>
            <person name="Krawcyk A.O."/>
            <person name="De Jong A."/>
            <person name="Holsappel S."/>
            <person name="Eijlander R.T."/>
            <person name="Kuipers O.P."/>
        </authorList>
    </citation>
    <scope>NUCLEOTIDE SEQUENCE [LARGE SCALE GENOMIC DNA]</scope>
    <source>
        <strain evidence="1 2">B4110</strain>
    </source>
</reference>
<dbReference type="InterPro" id="IPR036638">
    <property type="entry name" value="HLH_DNA-bd_sf"/>
</dbReference>
<protein>
    <recommendedName>
        <fullName evidence="3">Aspartyl-phosphate phosphatase Spo0E family protein</fullName>
    </recommendedName>
</protein>
<evidence type="ECO:0008006" key="3">
    <source>
        <dbReference type="Google" id="ProtNLM"/>
    </source>
</evidence>
<dbReference type="Gene3D" id="4.10.280.10">
    <property type="entry name" value="Helix-loop-helix DNA-binding domain"/>
    <property type="match status" value="1"/>
</dbReference>
<accession>A0A150N600</accession>
<dbReference type="Pfam" id="PF09388">
    <property type="entry name" value="SpoOE-like"/>
    <property type="match status" value="1"/>
</dbReference>
<dbReference type="PANTHER" id="PTHR41263:SF1">
    <property type="entry name" value="ASPARTYL-PHOSPHATE PHOSPHATASE YISI"/>
    <property type="match status" value="1"/>
</dbReference>
<comment type="caution">
    <text evidence="1">The sequence shown here is derived from an EMBL/GenBank/DDBJ whole genome shotgun (WGS) entry which is preliminary data.</text>
</comment>
<dbReference type="PANTHER" id="PTHR41263">
    <property type="entry name" value="ASPARTYL-PHOSPHATE PHOSPHATASE YISI"/>
    <property type="match status" value="1"/>
</dbReference>
<proteinExistence type="predicted"/>
<dbReference type="Proteomes" id="UP000075324">
    <property type="component" value="Unassembled WGS sequence"/>
</dbReference>
<name>A0A150N600_9BACL</name>
<sequence length="58" mass="6699">MPNKEILILIEKKRMELIEAVAKNGLNSTVTIQVSRELDSLLNTYNRQNYKQKSAPRP</sequence>
<dbReference type="EMBL" id="LQYW01000024">
    <property type="protein sequence ID" value="KYD32066.1"/>
    <property type="molecule type" value="Genomic_DNA"/>
</dbReference>
<dbReference type="InterPro" id="IPR053028">
    <property type="entry name" value="Spo0E-like_phosphatase"/>
</dbReference>
<dbReference type="PATRIC" id="fig|153151.4.peg.1152"/>
<dbReference type="InterPro" id="IPR018540">
    <property type="entry name" value="Spo0E-like"/>
</dbReference>
<evidence type="ECO:0000313" key="2">
    <source>
        <dbReference type="Proteomes" id="UP000075324"/>
    </source>
</evidence>
<organism evidence="1 2">
    <name type="scientific">Parageobacillus toebii</name>
    <dbReference type="NCBI Taxonomy" id="153151"/>
    <lineage>
        <taxon>Bacteria</taxon>
        <taxon>Bacillati</taxon>
        <taxon>Bacillota</taxon>
        <taxon>Bacilli</taxon>
        <taxon>Bacillales</taxon>
        <taxon>Anoxybacillaceae</taxon>
        <taxon>Parageobacillus</taxon>
    </lineage>
</organism>
<dbReference type="GO" id="GO:0043937">
    <property type="term" value="P:regulation of sporulation"/>
    <property type="evidence" value="ECO:0007669"/>
    <property type="project" value="InterPro"/>
</dbReference>
<dbReference type="SUPFAM" id="SSF140500">
    <property type="entry name" value="BAS1536-like"/>
    <property type="match status" value="1"/>
</dbReference>
<dbReference type="GO" id="GO:0046983">
    <property type="term" value="F:protein dimerization activity"/>
    <property type="evidence" value="ECO:0007669"/>
    <property type="project" value="InterPro"/>
</dbReference>
<dbReference type="InterPro" id="IPR037208">
    <property type="entry name" value="Spo0E-like_sf"/>
</dbReference>
<evidence type="ECO:0000313" key="1">
    <source>
        <dbReference type="EMBL" id="KYD32066.1"/>
    </source>
</evidence>
<dbReference type="AlphaFoldDB" id="A0A150N600"/>
<dbReference type="RefSeq" id="WP_062677513.1">
    <property type="nucleotide sequence ID" value="NZ_LQYW01000024.1"/>
</dbReference>
<gene>
    <name evidence="1" type="ORF">B4110_1375</name>
</gene>